<accession>A0ABD6DQG8</accession>
<name>A0ABD6DQG8_9EURY</name>
<dbReference type="EMBL" id="JBHUDO010000003">
    <property type="protein sequence ID" value="MFD1647459.1"/>
    <property type="molecule type" value="Genomic_DNA"/>
</dbReference>
<sequence length="104" mass="11722">MSSARNPPKSTGLTLSRGELWLVHHVMVERLTGHDEDDPQPWWALNIARKLEAGEPTLTTFEAWRLRRDLLDYAERDGTPVSDVAQAQAIVDQLESTFGRVPLS</sequence>
<protein>
    <submittedName>
        <fullName evidence="1">Uncharacterized protein</fullName>
    </submittedName>
</protein>
<proteinExistence type="predicted"/>
<dbReference type="RefSeq" id="WP_256400485.1">
    <property type="nucleotide sequence ID" value="NZ_JANHJR010000003.1"/>
</dbReference>
<dbReference type="AlphaFoldDB" id="A0ABD6DQG8"/>
<evidence type="ECO:0000313" key="1">
    <source>
        <dbReference type="EMBL" id="MFD1647459.1"/>
    </source>
</evidence>
<organism evidence="1 2">
    <name type="scientific">Haloarchaeobius litoreus</name>
    <dbReference type="NCBI Taxonomy" id="755306"/>
    <lineage>
        <taxon>Archaea</taxon>
        <taxon>Methanobacteriati</taxon>
        <taxon>Methanobacteriota</taxon>
        <taxon>Stenosarchaea group</taxon>
        <taxon>Halobacteria</taxon>
        <taxon>Halobacteriales</taxon>
        <taxon>Halorubellaceae</taxon>
        <taxon>Haloarchaeobius</taxon>
    </lineage>
</organism>
<dbReference type="Proteomes" id="UP001597034">
    <property type="component" value="Unassembled WGS sequence"/>
</dbReference>
<gene>
    <name evidence="1" type="ORF">ACFSBL_17355</name>
</gene>
<dbReference type="Pfam" id="PF25251">
    <property type="entry name" value="DUF7853"/>
    <property type="match status" value="1"/>
</dbReference>
<comment type="caution">
    <text evidence="1">The sequence shown here is derived from an EMBL/GenBank/DDBJ whole genome shotgun (WGS) entry which is preliminary data.</text>
</comment>
<keyword evidence="2" id="KW-1185">Reference proteome</keyword>
<dbReference type="InterPro" id="IPR057175">
    <property type="entry name" value="DUF7853"/>
</dbReference>
<reference evidence="1 2" key="1">
    <citation type="journal article" date="2019" name="Int. J. Syst. Evol. Microbiol.">
        <title>The Global Catalogue of Microorganisms (GCM) 10K type strain sequencing project: providing services to taxonomists for standard genome sequencing and annotation.</title>
        <authorList>
            <consortium name="The Broad Institute Genomics Platform"/>
            <consortium name="The Broad Institute Genome Sequencing Center for Infectious Disease"/>
            <person name="Wu L."/>
            <person name="Ma J."/>
        </authorList>
    </citation>
    <scope>NUCLEOTIDE SEQUENCE [LARGE SCALE GENOMIC DNA]</scope>
    <source>
        <strain evidence="1 2">CGMCC 1.10390</strain>
    </source>
</reference>
<evidence type="ECO:0000313" key="2">
    <source>
        <dbReference type="Proteomes" id="UP001597034"/>
    </source>
</evidence>